<evidence type="ECO:0000313" key="3">
    <source>
        <dbReference type="Proteomes" id="UP000724874"/>
    </source>
</evidence>
<keyword evidence="3" id="KW-1185">Reference proteome</keyword>
<comment type="caution">
    <text evidence="2">The sequence shown here is derived from an EMBL/GenBank/DDBJ whole genome shotgun (WGS) entry which is preliminary data.</text>
</comment>
<feature type="chain" id="PRO_5040399223" evidence="1">
    <location>
        <begin position="22"/>
        <end position="292"/>
    </location>
</feature>
<protein>
    <submittedName>
        <fullName evidence="2">Uncharacterized protein</fullName>
    </submittedName>
</protein>
<accession>A0A9P5TQN0</accession>
<gene>
    <name evidence="2" type="ORF">CPB84DRAFT_274334</name>
</gene>
<reference evidence="2" key="1">
    <citation type="submission" date="2020-11" db="EMBL/GenBank/DDBJ databases">
        <authorList>
            <consortium name="DOE Joint Genome Institute"/>
            <person name="Ahrendt S."/>
            <person name="Riley R."/>
            <person name="Andreopoulos W."/>
            <person name="LaButti K."/>
            <person name="Pangilinan J."/>
            <person name="Ruiz-duenas F.J."/>
            <person name="Barrasa J.M."/>
            <person name="Sanchez-Garcia M."/>
            <person name="Camarero S."/>
            <person name="Miyauchi S."/>
            <person name="Serrano A."/>
            <person name="Linde D."/>
            <person name="Babiker R."/>
            <person name="Drula E."/>
            <person name="Ayuso-Fernandez I."/>
            <person name="Pacheco R."/>
            <person name="Padilla G."/>
            <person name="Ferreira P."/>
            <person name="Barriuso J."/>
            <person name="Kellner H."/>
            <person name="Castanera R."/>
            <person name="Alfaro M."/>
            <person name="Ramirez L."/>
            <person name="Pisabarro A.G."/>
            <person name="Kuo A."/>
            <person name="Tritt A."/>
            <person name="Lipzen A."/>
            <person name="He G."/>
            <person name="Yan M."/>
            <person name="Ng V."/>
            <person name="Cullen D."/>
            <person name="Martin F."/>
            <person name="Rosso M.-N."/>
            <person name="Henrissat B."/>
            <person name="Hibbett D."/>
            <person name="Martinez A.T."/>
            <person name="Grigoriev I.V."/>
        </authorList>
    </citation>
    <scope>NUCLEOTIDE SEQUENCE</scope>
    <source>
        <strain evidence="2">AH 44721</strain>
    </source>
</reference>
<sequence length="292" mass="32188">MSRTGLVPLFFVFAFIGLVACAPLPGHLSSLVERYDNYKEDLPSRSLSVNFQREYDDAAPAFYAKRDFPFFLKSRDFELGHGNQYSKRASYNLFERDYDQEKYDSFRKRAELDSPALSLSKRNIFSKIRNAFHKAFHKVSQTFHKAASAIKSIAHKAQQSFRRVGNTMRGGFVNMGNKMNKGFQKVGQAAKKVGKFFKDNGLKIAKVGLKFIAAGATAAGKIIKFIPGVGTAVGIALKGIAMGANIGSDHIHANLGGTLGKITNGLDYVISPIGQYGDDYDIDVMQFSGDVN</sequence>
<proteinExistence type="predicted"/>
<dbReference type="EMBL" id="JADNYJ010000014">
    <property type="protein sequence ID" value="KAF8907717.1"/>
    <property type="molecule type" value="Genomic_DNA"/>
</dbReference>
<dbReference type="PROSITE" id="PS51257">
    <property type="entry name" value="PROKAR_LIPOPROTEIN"/>
    <property type="match status" value="1"/>
</dbReference>
<evidence type="ECO:0000313" key="2">
    <source>
        <dbReference type="EMBL" id="KAF8907717.1"/>
    </source>
</evidence>
<organism evidence="2 3">
    <name type="scientific">Gymnopilus junonius</name>
    <name type="common">Spectacular rustgill mushroom</name>
    <name type="synonym">Gymnopilus spectabilis subsp. junonius</name>
    <dbReference type="NCBI Taxonomy" id="109634"/>
    <lineage>
        <taxon>Eukaryota</taxon>
        <taxon>Fungi</taxon>
        <taxon>Dikarya</taxon>
        <taxon>Basidiomycota</taxon>
        <taxon>Agaricomycotina</taxon>
        <taxon>Agaricomycetes</taxon>
        <taxon>Agaricomycetidae</taxon>
        <taxon>Agaricales</taxon>
        <taxon>Agaricineae</taxon>
        <taxon>Hymenogastraceae</taxon>
        <taxon>Gymnopilus</taxon>
    </lineage>
</organism>
<keyword evidence="1" id="KW-0732">Signal</keyword>
<dbReference type="AlphaFoldDB" id="A0A9P5TQN0"/>
<dbReference type="OrthoDB" id="3058140at2759"/>
<evidence type="ECO:0000256" key="1">
    <source>
        <dbReference type="SAM" id="SignalP"/>
    </source>
</evidence>
<feature type="signal peptide" evidence="1">
    <location>
        <begin position="1"/>
        <end position="21"/>
    </location>
</feature>
<dbReference type="Proteomes" id="UP000724874">
    <property type="component" value="Unassembled WGS sequence"/>
</dbReference>
<name>A0A9P5TQN0_GYMJU</name>